<dbReference type="GO" id="GO:0005615">
    <property type="term" value="C:extracellular space"/>
    <property type="evidence" value="ECO:0007669"/>
    <property type="project" value="TreeGrafter"/>
</dbReference>
<reference evidence="5 6" key="1">
    <citation type="submission" date="2019-04" db="EMBL/GenBank/DDBJ databases">
        <authorList>
            <person name="Alioto T."/>
            <person name="Alioto T."/>
        </authorList>
    </citation>
    <scope>NUCLEOTIDE SEQUENCE [LARGE SCALE GENOMIC DNA]</scope>
</reference>
<keyword evidence="6" id="KW-1185">Reference proteome</keyword>
<proteinExistence type="predicted"/>
<evidence type="ECO:0000313" key="5">
    <source>
        <dbReference type="EMBL" id="VTJ68968.1"/>
    </source>
</evidence>
<dbReference type="AlphaFoldDB" id="A0A5E4BH67"/>
<keyword evidence="2" id="KW-0221">Differentiation</keyword>
<evidence type="ECO:0000256" key="2">
    <source>
        <dbReference type="ARBA" id="ARBA00022782"/>
    </source>
</evidence>
<protein>
    <recommendedName>
        <fullName evidence="3">Anti-Mullerian hormone N-terminal domain-containing protein</fullName>
    </recommendedName>
</protein>
<feature type="domain" description="Anti-Mullerian hormone N-terminal" evidence="3">
    <location>
        <begin position="47"/>
        <end position="104"/>
    </location>
</feature>
<dbReference type="GO" id="GO:0001880">
    <property type="term" value="P:Mullerian duct regression"/>
    <property type="evidence" value="ECO:0007669"/>
    <property type="project" value="TreeGrafter"/>
</dbReference>
<dbReference type="GO" id="GO:0008406">
    <property type="term" value="P:gonad development"/>
    <property type="evidence" value="ECO:0007669"/>
    <property type="project" value="InterPro"/>
</dbReference>
<evidence type="ECO:0000256" key="1">
    <source>
        <dbReference type="ARBA" id="ARBA00022729"/>
    </source>
</evidence>
<dbReference type="InterPro" id="IPR021203">
    <property type="entry name" value="Muellerian-inhibiting_factor"/>
</dbReference>
<dbReference type="PANTHER" id="PTHR15009:SF4">
    <property type="entry name" value="MUELLERIAN-INHIBITING FACTOR"/>
    <property type="match status" value="1"/>
</dbReference>
<dbReference type="Proteomes" id="UP000335636">
    <property type="component" value="Unassembled WGS sequence"/>
</dbReference>
<dbReference type="Proteomes" id="UP000662637">
    <property type="component" value="Unassembled WGS sequence"/>
</dbReference>
<evidence type="ECO:0000259" key="3">
    <source>
        <dbReference type="Pfam" id="PF04709"/>
    </source>
</evidence>
<keyword evidence="1" id="KW-0732">Signal</keyword>
<name>A0A5E4BH67_MARMO</name>
<gene>
    <name evidence="4" type="ORF">GHT09_018219</name>
    <name evidence="5" type="ORF">MONAX_5E022674</name>
</gene>
<dbReference type="InterPro" id="IPR006799">
    <property type="entry name" value="AMH_N"/>
</dbReference>
<dbReference type="EMBL" id="CABDUW010000444">
    <property type="protein sequence ID" value="VTJ68968.1"/>
    <property type="molecule type" value="Genomic_DNA"/>
</dbReference>
<dbReference type="PANTHER" id="PTHR15009">
    <property type="entry name" value="MUELLERIAN-INHIBITING FACTOR"/>
    <property type="match status" value="1"/>
</dbReference>
<reference evidence="4" key="2">
    <citation type="submission" date="2020-08" db="EMBL/GenBank/DDBJ databases">
        <authorList>
            <person name="Shumante A."/>
            <person name="Zimin A.V."/>
            <person name="Puiu D."/>
            <person name="Salzberg S.L."/>
        </authorList>
    </citation>
    <scope>NUCLEOTIDE SEQUENCE</scope>
    <source>
        <strain evidence="4">WC2-LM</strain>
        <tissue evidence="4">Liver</tissue>
    </source>
</reference>
<evidence type="ECO:0000313" key="6">
    <source>
        <dbReference type="Proteomes" id="UP000335636"/>
    </source>
</evidence>
<sequence>MRSPAPGVQGEWTVPLDLLASNRLAEATTGEEALVAEQAWGALGLSGSGVPVVLAAVTWEPVPSLRFQEPPGGASPHEQALLVLYPGPGPEVTVTGAGLPGAQVSGSCKGQSWATRSPV</sequence>
<dbReference type="Pfam" id="PF04709">
    <property type="entry name" value="AMH_N"/>
    <property type="match status" value="1"/>
</dbReference>
<dbReference type="GO" id="GO:0008083">
    <property type="term" value="F:growth factor activity"/>
    <property type="evidence" value="ECO:0007669"/>
    <property type="project" value="InterPro"/>
</dbReference>
<dbReference type="EMBL" id="WJEC01008743">
    <property type="protein sequence ID" value="KAF7461017.1"/>
    <property type="molecule type" value="Genomic_DNA"/>
</dbReference>
<dbReference type="GO" id="GO:0030154">
    <property type="term" value="P:cell differentiation"/>
    <property type="evidence" value="ECO:0007669"/>
    <property type="project" value="UniProtKB-KW"/>
</dbReference>
<accession>A0A5E4BH67</accession>
<evidence type="ECO:0000313" key="4">
    <source>
        <dbReference type="EMBL" id="KAF7461017.1"/>
    </source>
</evidence>
<organism evidence="5 6">
    <name type="scientific">Marmota monax</name>
    <name type="common">Woodchuck</name>
    <dbReference type="NCBI Taxonomy" id="9995"/>
    <lineage>
        <taxon>Eukaryota</taxon>
        <taxon>Metazoa</taxon>
        <taxon>Chordata</taxon>
        <taxon>Craniata</taxon>
        <taxon>Vertebrata</taxon>
        <taxon>Euteleostomi</taxon>
        <taxon>Mammalia</taxon>
        <taxon>Eutheria</taxon>
        <taxon>Euarchontoglires</taxon>
        <taxon>Glires</taxon>
        <taxon>Rodentia</taxon>
        <taxon>Sciuromorpha</taxon>
        <taxon>Sciuridae</taxon>
        <taxon>Xerinae</taxon>
        <taxon>Marmotini</taxon>
        <taxon>Marmota</taxon>
    </lineage>
</organism>